<evidence type="ECO:0000313" key="4">
    <source>
        <dbReference type="Proteomes" id="UP000887568"/>
    </source>
</evidence>
<dbReference type="Gene3D" id="3.20.20.140">
    <property type="entry name" value="Metal-dependent hydrolases"/>
    <property type="match status" value="1"/>
</dbReference>
<evidence type="ECO:0000256" key="1">
    <source>
        <dbReference type="ARBA" id="ARBA00009275"/>
    </source>
</evidence>
<dbReference type="PROSITE" id="PS01091">
    <property type="entry name" value="TATD_3"/>
    <property type="match status" value="1"/>
</dbReference>
<name>A0A914AB80_PATMI</name>
<dbReference type="Pfam" id="PF01026">
    <property type="entry name" value="TatD_DNase"/>
    <property type="match status" value="2"/>
</dbReference>
<organism evidence="3 4">
    <name type="scientific">Patiria miniata</name>
    <name type="common">Bat star</name>
    <name type="synonym">Asterina miniata</name>
    <dbReference type="NCBI Taxonomy" id="46514"/>
    <lineage>
        <taxon>Eukaryota</taxon>
        <taxon>Metazoa</taxon>
        <taxon>Echinodermata</taxon>
        <taxon>Eleutherozoa</taxon>
        <taxon>Asterozoa</taxon>
        <taxon>Asteroidea</taxon>
        <taxon>Valvatacea</taxon>
        <taxon>Valvatida</taxon>
        <taxon>Asterinidae</taxon>
        <taxon>Patiria</taxon>
    </lineage>
</organism>
<dbReference type="EnsemblMetazoa" id="XM_038205189.1">
    <property type="protein sequence ID" value="XP_038061117.1"/>
    <property type="gene ID" value="LOC119731903"/>
</dbReference>
<dbReference type="OMA" id="THIGYSN"/>
<dbReference type="PANTHER" id="PTHR46363">
    <property type="entry name" value="DEOXYRIBONUCLEASE TATDN2-RELATED"/>
    <property type="match status" value="1"/>
</dbReference>
<dbReference type="GO" id="GO:0016788">
    <property type="term" value="F:hydrolase activity, acting on ester bonds"/>
    <property type="evidence" value="ECO:0007669"/>
    <property type="project" value="InterPro"/>
</dbReference>
<evidence type="ECO:0000256" key="2">
    <source>
        <dbReference type="ARBA" id="ARBA00022801"/>
    </source>
</evidence>
<keyword evidence="2" id="KW-0378">Hydrolase</keyword>
<dbReference type="InterPro" id="IPR032466">
    <property type="entry name" value="Metal_Hydrolase"/>
</dbReference>
<dbReference type="InterPro" id="IPR001130">
    <property type="entry name" value="TatD-like"/>
</dbReference>
<comment type="similarity">
    <text evidence="1">Belongs to the metallo-dependent hydrolases superfamily. TatD-type hydrolase family.</text>
</comment>
<reference evidence="3" key="1">
    <citation type="submission" date="2022-11" db="UniProtKB">
        <authorList>
            <consortium name="EnsemblMetazoa"/>
        </authorList>
    </citation>
    <scope>IDENTIFICATION</scope>
</reference>
<dbReference type="RefSeq" id="XP_038061117.1">
    <property type="nucleotide sequence ID" value="XM_038205189.1"/>
</dbReference>
<dbReference type="Proteomes" id="UP000887568">
    <property type="component" value="Unplaced"/>
</dbReference>
<sequence length="182" mass="20893">MIETTNFRGCIANFYDEGTLTDERRWAELVDDHFVAAAVGFHPKQAQRFTQDTDRVIRRLLDHPKTCALGEIGLDYSGEHGRWRAAQIWCGKFPNLCVGLTSMVTWDVAEPREVARKIPLERLLLETDAPYFLPRGLTHIGYSNPTMARLVAREVAQIRGDREEDVLKQCLQNTRRLYGVNF</sequence>
<dbReference type="GeneID" id="119731903"/>
<proteinExistence type="inferred from homology"/>
<dbReference type="SUPFAM" id="SSF51556">
    <property type="entry name" value="Metallo-dependent hydrolases"/>
    <property type="match status" value="1"/>
</dbReference>
<keyword evidence="4" id="KW-1185">Reference proteome</keyword>
<protein>
    <submittedName>
        <fullName evidence="3">Uncharacterized protein</fullName>
    </submittedName>
</protein>
<accession>A0A914AB80</accession>
<dbReference type="AlphaFoldDB" id="A0A914AB80"/>
<dbReference type="PANTHER" id="PTHR46363:SF1">
    <property type="entry name" value="DEOXYRIBONUCLEASE TATDN2-RELATED"/>
    <property type="match status" value="1"/>
</dbReference>
<dbReference type="InterPro" id="IPR018228">
    <property type="entry name" value="DNase_TatD-rel_CS"/>
</dbReference>
<dbReference type="OrthoDB" id="413993at2759"/>
<evidence type="ECO:0000313" key="3">
    <source>
        <dbReference type="EnsemblMetazoa" id="XP_038061117.1"/>
    </source>
</evidence>